<dbReference type="InterPro" id="IPR006638">
    <property type="entry name" value="Elp3/MiaA/NifB-like_rSAM"/>
</dbReference>
<dbReference type="PANTHER" id="PTHR30544:SF5">
    <property type="entry name" value="RADICAL SAM CORE DOMAIN-CONTAINING PROTEIN"/>
    <property type="match status" value="1"/>
</dbReference>
<evidence type="ECO:0000313" key="15">
    <source>
        <dbReference type="EMBL" id="MCW1887119.1"/>
    </source>
</evidence>
<feature type="binding site" evidence="13">
    <location>
        <position position="128"/>
    </location>
    <ligand>
        <name>[4Fe-4S] cluster</name>
        <dbReference type="ChEBI" id="CHEBI:49883"/>
        <note>4Fe-4S-S-AdoMet</note>
    </ligand>
</feature>
<dbReference type="Proteomes" id="UP001207930">
    <property type="component" value="Unassembled WGS sequence"/>
</dbReference>
<feature type="binding site" evidence="13">
    <location>
        <position position="121"/>
    </location>
    <ligand>
        <name>[4Fe-4S] cluster</name>
        <dbReference type="ChEBI" id="CHEBI:49883"/>
        <note>4Fe-4S-S-AdoMet</note>
    </ligand>
</feature>
<dbReference type="SMART" id="SM00729">
    <property type="entry name" value="Elp3"/>
    <property type="match status" value="1"/>
</dbReference>
<dbReference type="SFLD" id="SFLDF00275">
    <property type="entry name" value="adenosine_C2_methyltransferase"/>
    <property type="match status" value="1"/>
</dbReference>
<sequence>MSLPAPRSLHDLGFSEIEAELRASGVNPHHAKALWRAVQRENELDLESRDFSPPLKEWVAAHVGEGKTFFLDAPVVVDETHSSDGLTRKFLLRHRDGQTTETVLMGYDGRHTACISSQAGCAMGCVFCATGQMGFVRHLRPGEIVAQVLHARRVLAATQPDRRLRNLVFMGMGEPLHNYDSVIHALGIISNVRGIGIGPAHISISTVGVVPGILRLAEERQPYRLAVSLHGSTEEERSALVPVSKKWPLAELIDTCRKYGEATGKRIFFGWTLIAGKNDSPDTAHRLAELLKGIDAHVNLIPLNPTNGFEGTAAAAEAGQAFQRILLDAGFPCTFRQRRGIDVAAGCGQLKAEKIRASRA</sequence>
<evidence type="ECO:0000256" key="7">
    <source>
        <dbReference type="ARBA" id="ARBA00022679"/>
    </source>
</evidence>
<feature type="binding site" evidence="13">
    <location>
        <position position="125"/>
    </location>
    <ligand>
        <name>[4Fe-4S] cluster</name>
        <dbReference type="ChEBI" id="CHEBI:49883"/>
        <note>4Fe-4S-S-AdoMet</note>
    </ligand>
</feature>
<evidence type="ECO:0000256" key="1">
    <source>
        <dbReference type="ARBA" id="ARBA00004496"/>
    </source>
</evidence>
<evidence type="ECO:0000256" key="12">
    <source>
        <dbReference type="ARBA" id="ARBA00023157"/>
    </source>
</evidence>
<dbReference type="RefSeq" id="WP_264503072.1">
    <property type="nucleotide sequence ID" value="NZ_JAPDDS010000014.1"/>
</dbReference>
<dbReference type="InterPro" id="IPR007197">
    <property type="entry name" value="rSAM"/>
</dbReference>
<comment type="catalytic activity">
    <reaction evidence="13">
        <text>adenosine(37) in tRNA + 2 reduced [2Fe-2S]-[ferredoxin] + 2 S-adenosyl-L-methionine = 2-methyladenosine(37) in tRNA + 5'-deoxyadenosine + L-methionine + 2 oxidized [2Fe-2S]-[ferredoxin] + S-adenosyl-L-homocysteine</text>
        <dbReference type="Rhea" id="RHEA:43332"/>
        <dbReference type="Rhea" id="RHEA-COMP:10000"/>
        <dbReference type="Rhea" id="RHEA-COMP:10001"/>
        <dbReference type="Rhea" id="RHEA-COMP:10162"/>
        <dbReference type="Rhea" id="RHEA-COMP:10485"/>
        <dbReference type="ChEBI" id="CHEBI:17319"/>
        <dbReference type="ChEBI" id="CHEBI:33737"/>
        <dbReference type="ChEBI" id="CHEBI:33738"/>
        <dbReference type="ChEBI" id="CHEBI:57844"/>
        <dbReference type="ChEBI" id="CHEBI:57856"/>
        <dbReference type="ChEBI" id="CHEBI:59789"/>
        <dbReference type="ChEBI" id="CHEBI:74411"/>
        <dbReference type="ChEBI" id="CHEBI:74497"/>
        <dbReference type="EC" id="2.1.1.192"/>
    </reaction>
</comment>
<dbReference type="EC" id="2.1.1.192" evidence="13"/>
<dbReference type="GO" id="GO:0032259">
    <property type="term" value="P:methylation"/>
    <property type="evidence" value="ECO:0007669"/>
    <property type="project" value="UniProtKB-KW"/>
</dbReference>
<dbReference type="PANTHER" id="PTHR30544">
    <property type="entry name" value="23S RRNA METHYLTRANSFERASE"/>
    <property type="match status" value="1"/>
</dbReference>
<dbReference type="GO" id="GO:0008168">
    <property type="term" value="F:methyltransferase activity"/>
    <property type="evidence" value="ECO:0007669"/>
    <property type="project" value="UniProtKB-KW"/>
</dbReference>
<evidence type="ECO:0000256" key="11">
    <source>
        <dbReference type="ARBA" id="ARBA00023014"/>
    </source>
</evidence>
<comment type="miscellaneous">
    <text evidence="13">Reaction proceeds by a ping-pong mechanism involving intermediate methylation of a conserved cysteine residue.</text>
</comment>
<comment type="function">
    <text evidence="13">Specifically methylates position 2 of adenine 2503 in 23S rRNA and position 2 of adenine 37 in tRNAs.</text>
</comment>
<comment type="subcellular location">
    <subcellularLocation>
        <location evidence="1 13">Cytoplasm</location>
    </subcellularLocation>
</comment>
<keyword evidence="6 13" id="KW-0489">Methyltransferase</keyword>
<comment type="caution">
    <text evidence="15">The sequence shown here is derived from an EMBL/GenBank/DDBJ whole genome shotgun (WGS) entry which is preliminary data.</text>
</comment>
<evidence type="ECO:0000256" key="3">
    <source>
        <dbReference type="ARBA" id="ARBA00022485"/>
    </source>
</evidence>
<dbReference type="Pfam" id="PF04055">
    <property type="entry name" value="Radical_SAM"/>
    <property type="match status" value="1"/>
</dbReference>
<dbReference type="SUPFAM" id="SSF102114">
    <property type="entry name" value="Radical SAM enzymes"/>
    <property type="match status" value="1"/>
</dbReference>
<dbReference type="InterPro" id="IPR004383">
    <property type="entry name" value="rRNA_lsu_MTrfase_RlmN/Cfr"/>
</dbReference>
<dbReference type="Gene3D" id="3.20.20.70">
    <property type="entry name" value="Aldolase class I"/>
    <property type="match status" value="1"/>
</dbReference>
<feature type="binding site" evidence="13">
    <location>
        <begin position="228"/>
        <end position="230"/>
    </location>
    <ligand>
        <name>S-adenosyl-L-methionine</name>
        <dbReference type="ChEBI" id="CHEBI:59789"/>
    </ligand>
</feature>
<evidence type="ECO:0000313" key="16">
    <source>
        <dbReference type="Proteomes" id="UP001207930"/>
    </source>
</evidence>
<comment type="caution">
    <text evidence="13">Lacks conserved residue(s) required for the propagation of feature annotation.</text>
</comment>
<keyword evidence="7 13" id="KW-0808">Transferase</keyword>
<gene>
    <name evidence="13 15" type="primary">rlmN</name>
    <name evidence="15" type="ORF">OKA04_20440</name>
</gene>
<dbReference type="InterPro" id="IPR040072">
    <property type="entry name" value="Methyltransferase_A"/>
</dbReference>
<comment type="cofactor">
    <cofactor evidence="13">
        <name>[4Fe-4S] cluster</name>
        <dbReference type="ChEBI" id="CHEBI:49883"/>
    </cofactor>
    <text evidence="13">Binds 1 [4Fe-4S] cluster. The cluster is coordinated with 3 cysteines and an exchangeable S-adenosyl-L-methionine.</text>
</comment>
<dbReference type="SFLD" id="SFLDS00029">
    <property type="entry name" value="Radical_SAM"/>
    <property type="match status" value="1"/>
</dbReference>
<feature type="active site" description="S-methylcysteine intermediate" evidence="13">
    <location>
        <position position="347"/>
    </location>
</feature>
<protein>
    <recommendedName>
        <fullName evidence="13">Probable dual-specificity RNA methyltransferase RlmN</fullName>
        <ecNumber evidence="13">2.1.1.192</ecNumber>
    </recommendedName>
    <alternativeName>
        <fullName evidence="13">23S rRNA (adenine(2503)-C(2))-methyltransferase</fullName>
    </alternativeName>
    <alternativeName>
        <fullName evidence="13">23S rRNA m2A2503 methyltransferase</fullName>
    </alternativeName>
    <alternativeName>
        <fullName evidence="13">Ribosomal RNA large subunit methyltransferase N</fullName>
    </alternativeName>
    <alternativeName>
        <fullName evidence="13">tRNA (adenine(37)-C(2))-methyltransferase</fullName>
    </alternativeName>
    <alternativeName>
        <fullName evidence="13">tRNA m2A37 methyltransferase</fullName>
    </alternativeName>
</protein>
<organism evidence="15 16">
    <name type="scientific">Luteolibacter flavescens</name>
    <dbReference type="NCBI Taxonomy" id="1859460"/>
    <lineage>
        <taxon>Bacteria</taxon>
        <taxon>Pseudomonadati</taxon>
        <taxon>Verrucomicrobiota</taxon>
        <taxon>Verrucomicrobiia</taxon>
        <taxon>Verrucomicrobiales</taxon>
        <taxon>Verrucomicrobiaceae</taxon>
        <taxon>Luteolibacter</taxon>
    </lineage>
</organism>
<evidence type="ECO:0000256" key="4">
    <source>
        <dbReference type="ARBA" id="ARBA00022490"/>
    </source>
</evidence>
<evidence type="ECO:0000256" key="2">
    <source>
        <dbReference type="ARBA" id="ARBA00007544"/>
    </source>
</evidence>
<keyword evidence="9 13" id="KW-0479">Metal-binding</keyword>
<evidence type="ECO:0000256" key="13">
    <source>
        <dbReference type="HAMAP-Rule" id="MF_01849"/>
    </source>
</evidence>
<feature type="binding site" evidence="13">
    <location>
        <begin position="173"/>
        <end position="174"/>
    </location>
    <ligand>
        <name>S-adenosyl-L-methionine</name>
        <dbReference type="ChEBI" id="CHEBI:59789"/>
    </ligand>
</feature>
<keyword evidence="12 13" id="KW-1015">Disulfide bond</keyword>
<evidence type="ECO:0000256" key="9">
    <source>
        <dbReference type="ARBA" id="ARBA00022723"/>
    </source>
</evidence>
<feature type="domain" description="Radical SAM core" evidence="14">
    <location>
        <begin position="107"/>
        <end position="342"/>
    </location>
</feature>
<proteinExistence type="inferred from homology"/>
<dbReference type="InterPro" id="IPR058240">
    <property type="entry name" value="rSAM_sf"/>
</dbReference>
<name>A0ABT3FV78_9BACT</name>
<comment type="similarity">
    <text evidence="2 13">Belongs to the radical SAM superfamily. RlmN family.</text>
</comment>
<keyword evidence="11 13" id="KW-0411">Iron-sulfur</keyword>
<dbReference type="CDD" id="cd01335">
    <property type="entry name" value="Radical_SAM"/>
    <property type="match status" value="1"/>
</dbReference>
<evidence type="ECO:0000259" key="14">
    <source>
        <dbReference type="PROSITE" id="PS51918"/>
    </source>
</evidence>
<evidence type="ECO:0000256" key="8">
    <source>
        <dbReference type="ARBA" id="ARBA00022691"/>
    </source>
</evidence>
<keyword evidence="4 13" id="KW-0963">Cytoplasm</keyword>
<feature type="binding site" evidence="13">
    <location>
        <position position="304"/>
    </location>
    <ligand>
        <name>S-adenosyl-L-methionine</name>
        <dbReference type="ChEBI" id="CHEBI:59789"/>
    </ligand>
</feature>
<keyword evidence="10 13" id="KW-0408">Iron</keyword>
<accession>A0ABT3FV78</accession>
<keyword evidence="3 13" id="KW-0004">4Fe-4S</keyword>
<feature type="active site" description="Proton acceptor" evidence="13">
    <location>
        <position position="101"/>
    </location>
</feature>
<feature type="binding site" evidence="13">
    <location>
        <position position="205"/>
    </location>
    <ligand>
        <name>S-adenosyl-L-methionine</name>
        <dbReference type="ChEBI" id="CHEBI:59789"/>
    </ligand>
</feature>
<dbReference type="PROSITE" id="PS51918">
    <property type="entry name" value="RADICAL_SAM"/>
    <property type="match status" value="1"/>
</dbReference>
<dbReference type="InterPro" id="IPR013785">
    <property type="entry name" value="Aldolase_TIM"/>
</dbReference>
<dbReference type="SFLD" id="SFLDG01062">
    <property type="entry name" value="methyltransferase_(Class_A)"/>
    <property type="match status" value="1"/>
</dbReference>
<keyword evidence="13" id="KW-0819">tRNA processing</keyword>
<dbReference type="NCBIfam" id="TIGR00048">
    <property type="entry name" value="rRNA_mod_RlmN"/>
    <property type="match status" value="1"/>
</dbReference>
<dbReference type="PIRSF" id="PIRSF006004">
    <property type="entry name" value="CHP00048"/>
    <property type="match status" value="1"/>
</dbReference>
<keyword evidence="8 13" id="KW-0949">S-adenosyl-L-methionine</keyword>
<evidence type="ECO:0000256" key="5">
    <source>
        <dbReference type="ARBA" id="ARBA00022552"/>
    </source>
</evidence>
<dbReference type="InterPro" id="IPR027492">
    <property type="entry name" value="RNA_MTrfase_RlmN"/>
</dbReference>
<evidence type="ECO:0000256" key="10">
    <source>
        <dbReference type="ARBA" id="ARBA00023004"/>
    </source>
</evidence>
<keyword evidence="16" id="KW-1185">Reference proteome</keyword>
<comment type="catalytic activity">
    <reaction evidence="13">
        <text>adenosine(2503) in 23S rRNA + 2 reduced [2Fe-2S]-[ferredoxin] + 2 S-adenosyl-L-methionine = 2-methyladenosine(2503) in 23S rRNA + 5'-deoxyadenosine + L-methionine + 2 oxidized [2Fe-2S]-[ferredoxin] + S-adenosyl-L-homocysteine</text>
        <dbReference type="Rhea" id="RHEA:42916"/>
        <dbReference type="Rhea" id="RHEA-COMP:10000"/>
        <dbReference type="Rhea" id="RHEA-COMP:10001"/>
        <dbReference type="Rhea" id="RHEA-COMP:10152"/>
        <dbReference type="Rhea" id="RHEA-COMP:10282"/>
        <dbReference type="ChEBI" id="CHEBI:17319"/>
        <dbReference type="ChEBI" id="CHEBI:33737"/>
        <dbReference type="ChEBI" id="CHEBI:33738"/>
        <dbReference type="ChEBI" id="CHEBI:57844"/>
        <dbReference type="ChEBI" id="CHEBI:57856"/>
        <dbReference type="ChEBI" id="CHEBI:59789"/>
        <dbReference type="ChEBI" id="CHEBI:74411"/>
        <dbReference type="ChEBI" id="CHEBI:74497"/>
        <dbReference type="EC" id="2.1.1.192"/>
    </reaction>
</comment>
<evidence type="ECO:0000256" key="6">
    <source>
        <dbReference type="ARBA" id="ARBA00022603"/>
    </source>
</evidence>
<dbReference type="EMBL" id="JAPDDS010000014">
    <property type="protein sequence ID" value="MCW1887119.1"/>
    <property type="molecule type" value="Genomic_DNA"/>
</dbReference>
<reference evidence="15 16" key="1">
    <citation type="submission" date="2022-10" db="EMBL/GenBank/DDBJ databases">
        <title>Luteolibacter flavescens strain MCCC 1K03193, whole genome shotgun sequencing project.</title>
        <authorList>
            <person name="Zhao G."/>
            <person name="Shen L."/>
        </authorList>
    </citation>
    <scope>NUCLEOTIDE SEQUENCE [LARGE SCALE GENOMIC DNA]</scope>
    <source>
        <strain evidence="15 16">MCCC 1K03193</strain>
    </source>
</reference>
<keyword evidence="5 13" id="KW-0698">rRNA processing</keyword>
<dbReference type="HAMAP" id="MF_01849">
    <property type="entry name" value="RNA_methyltr_RlmN"/>
    <property type="match status" value="1"/>
</dbReference>